<accession>A0ABC9APC0</accession>
<dbReference type="GO" id="GO:0005524">
    <property type="term" value="F:ATP binding"/>
    <property type="evidence" value="ECO:0007669"/>
    <property type="project" value="UniProtKB-UniRule"/>
</dbReference>
<evidence type="ECO:0000256" key="2">
    <source>
        <dbReference type="ARBA" id="ARBA00022679"/>
    </source>
</evidence>
<dbReference type="FunFam" id="3.30.200.20:FF:000465">
    <property type="entry name" value="Cysteine-rich receptor-like protein kinase 6"/>
    <property type="match status" value="1"/>
</dbReference>
<dbReference type="SUPFAM" id="SSF51101">
    <property type="entry name" value="Mannose-binding lectins"/>
    <property type="match status" value="3"/>
</dbReference>
<keyword evidence="5" id="KW-0418">Kinase</keyword>
<sequence length="776" mass="84205">MKKPSDVPLPFLLDITHQFSDQRKLGSGGYGEVYKGVLDDGSEIAVKKLYNMPGFDDEQFKNEFNNLTRVHHQNIVRLIGYCDEVRHVIFKENGENLLAKMIYKVLCFEYMQGGSLEKFVAEEHRGLDWLTRYKIIKGICEGLDYLHGGLKEPIFHLDLKPANILLGKDMVPKIADFGLSRLFNGTQTHTTKVCIGTLNYMPPEYLQKRQISNKYDVFSLGVIIIEIMTGPMGFAKYAALSSPQQFVELVHNNWMERIGTTSKYAEQDCQQVKRCIEIALCCVEAERDKRPTIRHIIHELKKTETNGTASSWDKATLAKIGQWGGVGGGPRDIEVAPQRLESLTIRSGEVIYSLEFSYSDHSGQQHTAGPWGGHGPNKGSYHRTIMLDPSEYLLEISGTTGPFDRAPAGVITSLSFVTSAGSYGPFGQVRGTSFQVPVQSNGSIVGFFASAGWYVDSFGIYVNPKQESTKEGETVLAKIGPWGGEGGNTWDIKVAPHHLDSVKICSGMVVDSIEFSYHGHGEQMHTVGPWGSAGGSSCTIELGPSEFLTGAYGTTGSFTDEPADVVTSLTLVTNARSYGPFGQGGGIPFQVPMQSNNSIVGFFGRAGSYLHAIGVYVNPEQKAMEQEAGLTRIGPWGGTGGTAHHMDDKPEPHLLESITIHCGTVIDSITFSYSDHCGSQHTIGPWGGPGGNAYLIQLKPLEFVQGISGTFGPFGTSANVITSLALATSQSRGYGPFGQGGGTPFNLPVGSDGCIVGFFGRAGSYLEAIGAYVQTY</sequence>
<evidence type="ECO:0000256" key="6">
    <source>
        <dbReference type="ARBA" id="ARBA00022840"/>
    </source>
</evidence>
<dbReference type="EMBL" id="OZ075131">
    <property type="protein sequence ID" value="CAL4979926.1"/>
    <property type="molecule type" value="Genomic_DNA"/>
</dbReference>
<feature type="domain" description="Jacalin-type lectin" evidence="9">
    <location>
        <begin position="476"/>
        <end position="619"/>
    </location>
</feature>
<dbReference type="PROSITE" id="PS50011">
    <property type="entry name" value="PROTEIN_KINASE_DOM"/>
    <property type="match status" value="1"/>
</dbReference>
<dbReference type="FunFam" id="1.10.510.10:FF:000625">
    <property type="entry name" value="Cysteine-rich receptor-like protein kinase 6"/>
    <property type="match status" value="1"/>
</dbReference>
<evidence type="ECO:0000313" key="10">
    <source>
        <dbReference type="EMBL" id="CAL4979926.1"/>
    </source>
</evidence>
<evidence type="ECO:0000259" key="9">
    <source>
        <dbReference type="PROSITE" id="PS51752"/>
    </source>
</evidence>
<dbReference type="InterPro" id="IPR008271">
    <property type="entry name" value="Ser/Thr_kinase_AS"/>
</dbReference>
<evidence type="ECO:0000259" key="8">
    <source>
        <dbReference type="PROSITE" id="PS50011"/>
    </source>
</evidence>
<dbReference type="CDD" id="cd09612">
    <property type="entry name" value="Jacalin"/>
    <property type="match status" value="3"/>
</dbReference>
<feature type="binding site" evidence="7">
    <location>
        <position position="48"/>
    </location>
    <ligand>
        <name>ATP</name>
        <dbReference type="ChEBI" id="CHEBI:30616"/>
    </ligand>
</feature>
<dbReference type="Gene3D" id="3.30.200.20">
    <property type="entry name" value="Phosphorylase Kinase, domain 1"/>
    <property type="match status" value="1"/>
</dbReference>
<dbReference type="PROSITE" id="PS51752">
    <property type="entry name" value="JACALIN_LECTIN"/>
    <property type="match status" value="3"/>
</dbReference>
<dbReference type="SUPFAM" id="SSF56112">
    <property type="entry name" value="Protein kinase-like (PK-like)"/>
    <property type="match status" value="1"/>
</dbReference>
<keyword evidence="11" id="KW-1185">Reference proteome</keyword>
<evidence type="ECO:0000256" key="1">
    <source>
        <dbReference type="ARBA" id="ARBA00006568"/>
    </source>
</evidence>
<dbReference type="PROSITE" id="PS00108">
    <property type="entry name" value="PROTEIN_KINASE_ST"/>
    <property type="match status" value="1"/>
</dbReference>
<feature type="domain" description="Jacalin-type lectin" evidence="9">
    <location>
        <begin position="317"/>
        <end position="464"/>
    </location>
</feature>
<dbReference type="Pfam" id="PF01419">
    <property type="entry name" value="Jacalin"/>
    <property type="match status" value="3"/>
</dbReference>
<name>A0ABC9APC0_9POAL</name>
<dbReference type="PANTHER" id="PTHR46506">
    <property type="entry name" value="OS05G0143600 PROTEIN"/>
    <property type="match status" value="1"/>
</dbReference>
<evidence type="ECO:0000256" key="5">
    <source>
        <dbReference type="ARBA" id="ARBA00022777"/>
    </source>
</evidence>
<proteinExistence type="inferred from homology"/>
<keyword evidence="2" id="KW-0808">Transferase</keyword>
<dbReference type="SMART" id="SM00915">
    <property type="entry name" value="Jacalin"/>
    <property type="match status" value="3"/>
</dbReference>
<dbReference type="InterPro" id="IPR033734">
    <property type="entry name" value="Jacalin-like_lectin_dom_plant"/>
</dbReference>
<feature type="domain" description="Jacalin-type lectin" evidence="9">
    <location>
        <begin position="630"/>
        <end position="775"/>
    </location>
</feature>
<dbReference type="InterPro" id="IPR001229">
    <property type="entry name" value="Jacalin-like_lectin_dom"/>
</dbReference>
<dbReference type="Gene3D" id="1.10.510.10">
    <property type="entry name" value="Transferase(Phosphotransferase) domain 1"/>
    <property type="match status" value="1"/>
</dbReference>
<dbReference type="GO" id="GO:0030246">
    <property type="term" value="F:carbohydrate binding"/>
    <property type="evidence" value="ECO:0007669"/>
    <property type="project" value="UniProtKB-KW"/>
</dbReference>
<dbReference type="Pfam" id="PF00069">
    <property type="entry name" value="Pkinase"/>
    <property type="match status" value="1"/>
</dbReference>
<reference evidence="10 11" key="2">
    <citation type="submission" date="2024-10" db="EMBL/GenBank/DDBJ databases">
        <authorList>
            <person name="Ryan C."/>
        </authorList>
    </citation>
    <scope>NUCLEOTIDE SEQUENCE [LARGE SCALE GENOMIC DNA]</scope>
</reference>
<reference evidence="11" key="1">
    <citation type="submission" date="2024-06" db="EMBL/GenBank/DDBJ databases">
        <authorList>
            <person name="Ryan C."/>
        </authorList>
    </citation>
    <scope>NUCLEOTIDE SEQUENCE [LARGE SCALE GENOMIC DNA]</scope>
</reference>
<evidence type="ECO:0000256" key="4">
    <source>
        <dbReference type="ARBA" id="ARBA00022741"/>
    </source>
</evidence>
<dbReference type="InterPro" id="IPR017441">
    <property type="entry name" value="Protein_kinase_ATP_BS"/>
</dbReference>
<evidence type="ECO:0000313" key="11">
    <source>
        <dbReference type="Proteomes" id="UP001497457"/>
    </source>
</evidence>
<keyword evidence="4 7" id="KW-0547">Nucleotide-binding</keyword>
<dbReference type="AlphaFoldDB" id="A0ABC9APC0"/>
<dbReference type="InterPro" id="IPR011009">
    <property type="entry name" value="Kinase-like_dom_sf"/>
</dbReference>
<dbReference type="InterPro" id="IPR036404">
    <property type="entry name" value="Jacalin-like_lectin_dom_sf"/>
</dbReference>
<dbReference type="SMART" id="SM00220">
    <property type="entry name" value="S_TKc"/>
    <property type="match status" value="1"/>
</dbReference>
<dbReference type="Proteomes" id="UP001497457">
    <property type="component" value="Chromosome 21rd"/>
</dbReference>
<dbReference type="PROSITE" id="PS00107">
    <property type="entry name" value="PROTEIN_KINASE_ATP"/>
    <property type="match status" value="1"/>
</dbReference>
<dbReference type="GO" id="GO:0016301">
    <property type="term" value="F:kinase activity"/>
    <property type="evidence" value="ECO:0007669"/>
    <property type="project" value="UniProtKB-KW"/>
</dbReference>
<evidence type="ECO:0000256" key="7">
    <source>
        <dbReference type="PROSITE-ProRule" id="PRU10141"/>
    </source>
</evidence>
<gene>
    <name evidence="10" type="ORF">URODEC1_LOCUS55433</name>
</gene>
<feature type="domain" description="Protein kinase" evidence="8">
    <location>
        <begin position="19"/>
        <end position="301"/>
    </location>
</feature>
<keyword evidence="3" id="KW-0430">Lectin</keyword>
<organism evidence="10 11">
    <name type="scientific">Urochloa decumbens</name>
    <dbReference type="NCBI Taxonomy" id="240449"/>
    <lineage>
        <taxon>Eukaryota</taxon>
        <taxon>Viridiplantae</taxon>
        <taxon>Streptophyta</taxon>
        <taxon>Embryophyta</taxon>
        <taxon>Tracheophyta</taxon>
        <taxon>Spermatophyta</taxon>
        <taxon>Magnoliopsida</taxon>
        <taxon>Liliopsida</taxon>
        <taxon>Poales</taxon>
        <taxon>Poaceae</taxon>
        <taxon>PACMAD clade</taxon>
        <taxon>Panicoideae</taxon>
        <taxon>Panicodae</taxon>
        <taxon>Paniceae</taxon>
        <taxon>Melinidinae</taxon>
        <taxon>Urochloa</taxon>
    </lineage>
</organism>
<protein>
    <submittedName>
        <fullName evidence="10">Uncharacterized protein</fullName>
    </submittedName>
</protein>
<keyword evidence="6 7" id="KW-0067">ATP-binding</keyword>
<dbReference type="InterPro" id="IPR000719">
    <property type="entry name" value="Prot_kinase_dom"/>
</dbReference>
<dbReference type="FunFam" id="2.100.10.30:FF:000001">
    <property type="entry name" value="Jacalin-related lectin 33"/>
    <property type="match status" value="2"/>
</dbReference>
<dbReference type="Gene3D" id="2.100.10.30">
    <property type="entry name" value="Jacalin-like lectin domain"/>
    <property type="match status" value="3"/>
</dbReference>
<evidence type="ECO:0000256" key="3">
    <source>
        <dbReference type="ARBA" id="ARBA00022734"/>
    </source>
</evidence>
<comment type="similarity">
    <text evidence="1">Belongs to the jacalin lectin family.</text>
</comment>